<name>A0ACB9DX37_CICIN</name>
<comment type="caution">
    <text evidence="1">The sequence shown here is derived from an EMBL/GenBank/DDBJ whole genome shotgun (WGS) entry which is preliminary data.</text>
</comment>
<dbReference type="Proteomes" id="UP001055811">
    <property type="component" value="Linkage Group LG04"/>
</dbReference>
<reference evidence="1 2" key="2">
    <citation type="journal article" date="2022" name="Mol. Ecol. Resour.">
        <title>The genomes of chicory, endive, great burdock and yacon provide insights into Asteraceae paleo-polyploidization history and plant inulin production.</title>
        <authorList>
            <person name="Fan W."/>
            <person name="Wang S."/>
            <person name="Wang H."/>
            <person name="Wang A."/>
            <person name="Jiang F."/>
            <person name="Liu H."/>
            <person name="Zhao H."/>
            <person name="Xu D."/>
            <person name="Zhang Y."/>
        </authorList>
    </citation>
    <scope>NUCLEOTIDE SEQUENCE [LARGE SCALE GENOMIC DNA]</scope>
    <source>
        <strain evidence="2">cv. Punajuju</strain>
        <tissue evidence="1">Leaves</tissue>
    </source>
</reference>
<reference evidence="2" key="1">
    <citation type="journal article" date="2022" name="Mol. Ecol. Resour.">
        <title>The genomes of chicory, endive, great burdock and yacon provide insights into Asteraceae palaeo-polyploidization history and plant inulin production.</title>
        <authorList>
            <person name="Fan W."/>
            <person name="Wang S."/>
            <person name="Wang H."/>
            <person name="Wang A."/>
            <person name="Jiang F."/>
            <person name="Liu H."/>
            <person name="Zhao H."/>
            <person name="Xu D."/>
            <person name="Zhang Y."/>
        </authorList>
    </citation>
    <scope>NUCLEOTIDE SEQUENCE [LARGE SCALE GENOMIC DNA]</scope>
    <source>
        <strain evidence="2">cv. Punajuju</strain>
    </source>
</reference>
<organism evidence="1 2">
    <name type="scientific">Cichorium intybus</name>
    <name type="common">Chicory</name>
    <dbReference type="NCBI Taxonomy" id="13427"/>
    <lineage>
        <taxon>Eukaryota</taxon>
        <taxon>Viridiplantae</taxon>
        <taxon>Streptophyta</taxon>
        <taxon>Embryophyta</taxon>
        <taxon>Tracheophyta</taxon>
        <taxon>Spermatophyta</taxon>
        <taxon>Magnoliopsida</taxon>
        <taxon>eudicotyledons</taxon>
        <taxon>Gunneridae</taxon>
        <taxon>Pentapetalae</taxon>
        <taxon>asterids</taxon>
        <taxon>campanulids</taxon>
        <taxon>Asterales</taxon>
        <taxon>Asteraceae</taxon>
        <taxon>Cichorioideae</taxon>
        <taxon>Cichorieae</taxon>
        <taxon>Cichoriinae</taxon>
        <taxon>Cichorium</taxon>
    </lineage>
</organism>
<gene>
    <name evidence="1" type="ORF">L2E82_21651</name>
</gene>
<evidence type="ECO:0000313" key="2">
    <source>
        <dbReference type="Proteomes" id="UP001055811"/>
    </source>
</evidence>
<protein>
    <submittedName>
        <fullName evidence="1">Uncharacterized protein</fullName>
    </submittedName>
</protein>
<dbReference type="EMBL" id="CM042012">
    <property type="protein sequence ID" value="KAI3750807.1"/>
    <property type="molecule type" value="Genomic_DNA"/>
</dbReference>
<keyword evidence="2" id="KW-1185">Reference proteome</keyword>
<sequence>MGKALFVFMLLLALFATDETLMSVTEAKMCETTSHALSCVNDWTCSSSCEKQVASDGIFDINKPDSARTLDMLLDFLPILTSIISYTVLQLLFDFIRILSSIISQVHLPSPSRQNHQHHGDPRHCRNSPKPGQNRSGSPKLGLLKRKKGHVAQT</sequence>
<proteinExistence type="predicted"/>
<accession>A0ACB9DX37</accession>
<evidence type="ECO:0000313" key="1">
    <source>
        <dbReference type="EMBL" id="KAI3750807.1"/>
    </source>
</evidence>